<keyword evidence="3" id="KW-0732">Signal</keyword>
<evidence type="ECO:0000256" key="3">
    <source>
        <dbReference type="SAM" id="SignalP"/>
    </source>
</evidence>
<feature type="region of interest" description="Disordered" evidence="2">
    <location>
        <begin position="307"/>
        <end position="351"/>
    </location>
</feature>
<gene>
    <name evidence="4" type="ORF">SEMRO_632_G178680.1</name>
</gene>
<feature type="chain" id="PRO_5040136351" evidence="3">
    <location>
        <begin position="20"/>
        <end position="674"/>
    </location>
</feature>
<evidence type="ECO:0000256" key="1">
    <source>
        <dbReference type="SAM" id="Coils"/>
    </source>
</evidence>
<evidence type="ECO:0000256" key="2">
    <source>
        <dbReference type="SAM" id="MobiDB-lite"/>
    </source>
</evidence>
<feature type="region of interest" description="Disordered" evidence="2">
    <location>
        <begin position="435"/>
        <end position="464"/>
    </location>
</feature>
<sequence>MKMMFAFLFVVALFTGASFKVKPLKTVATVGFKLKAEATEFKRRLHVCHKHLDLIYNDSAIIEKENSELIEDNSGLQEQLNEARASLSSCEDRTARAYGKLIVTLEAPVPTSDEAIAKMRIHFDPQKCQGMYDHVVEDDNLRLCILSTPVCLRDYDTSKARFNASANKHGHLQTVAVQVLEVNGAAPAQVKANLETLENCQGTSIEVFALAPCPQGIPTTNNRDALIKDAAEEEKQEAASTIAGTNGDSVATVSNEQNGTILVEEQDLHHELVAVAVAGDGDGIVATDIVDAPSAAMMTYGVGFDGEHPETGAGASASEESEELHSSSKASDFVDTHTAAPPSMTMAASESTVLSRGAEVRDYRTKKCDLQPISWENKFDGVSDEAERILIIGDCQDAVIEGGTPCLVAHHQGIDAYKRLVNICADDRKRCEDSREADRKHCEDSREADRQHWEMAQKKDRDHYEAQRATLINEHQAQLEREQSAKSEECEKCLVALPLCQKKEAQRYAANDLLQGKINEERGQFETRLDGAAKQNKADVEDLKLAVARVHSESQQNSSILVHKLGNMTTDYENAKQNASKWECHATKLQSSLTDSQNYHETCLEDVRNERQNVQDCKAENELLNKRIQQLEREALNRNNVNEALRNENEALNKKVAKFQEQQEHLNEVMARNI</sequence>
<evidence type="ECO:0000313" key="5">
    <source>
        <dbReference type="Proteomes" id="UP001153069"/>
    </source>
</evidence>
<proteinExistence type="predicted"/>
<protein>
    <submittedName>
        <fullName evidence="4">Uncharacterized protein</fullName>
    </submittedName>
</protein>
<feature type="signal peptide" evidence="3">
    <location>
        <begin position="1"/>
        <end position="19"/>
    </location>
</feature>
<dbReference type="EMBL" id="CAICTM010000631">
    <property type="protein sequence ID" value="CAB9514105.1"/>
    <property type="molecule type" value="Genomic_DNA"/>
</dbReference>
<accession>A0A9N8HJ33</accession>
<reference evidence="4" key="1">
    <citation type="submission" date="2020-06" db="EMBL/GenBank/DDBJ databases">
        <authorList>
            <consortium name="Plant Systems Biology data submission"/>
        </authorList>
    </citation>
    <scope>NUCLEOTIDE SEQUENCE</scope>
    <source>
        <strain evidence="4">D6</strain>
    </source>
</reference>
<organism evidence="4 5">
    <name type="scientific">Seminavis robusta</name>
    <dbReference type="NCBI Taxonomy" id="568900"/>
    <lineage>
        <taxon>Eukaryota</taxon>
        <taxon>Sar</taxon>
        <taxon>Stramenopiles</taxon>
        <taxon>Ochrophyta</taxon>
        <taxon>Bacillariophyta</taxon>
        <taxon>Bacillariophyceae</taxon>
        <taxon>Bacillariophycidae</taxon>
        <taxon>Naviculales</taxon>
        <taxon>Naviculaceae</taxon>
        <taxon>Seminavis</taxon>
    </lineage>
</organism>
<comment type="caution">
    <text evidence="4">The sequence shown here is derived from an EMBL/GenBank/DDBJ whole genome shotgun (WGS) entry which is preliminary data.</text>
</comment>
<feature type="coiled-coil region" evidence="1">
    <location>
        <begin position="66"/>
        <end position="93"/>
    </location>
</feature>
<dbReference type="AlphaFoldDB" id="A0A9N8HJ33"/>
<feature type="coiled-coil region" evidence="1">
    <location>
        <begin position="607"/>
        <end position="669"/>
    </location>
</feature>
<dbReference type="Proteomes" id="UP001153069">
    <property type="component" value="Unassembled WGS sequence"/>
</dbReference>
<keyword evidence="5" id="KW-1185">Reference proteome</keyword>
<keyword evidence="1" id="KW-0175">Coiled coil</keyword>
<evidence type="ECO:0000313" key="4">
    <source>
        <dbReference type="EMBL" id="CAB9514105.1"/>
    </source>
</evidence>
<name>A0A9N8HJ33_9STRA</name>